<reference evidence="2 3" key="1">
    <citation type="submission" date="2023-03" db="EMBL/GenBank/DDBJ databases">
        <title>WGS of Gossypium arboreum.</title>
        <authorList>
            <person name="Yu D."/>
        </authorList>
    </citation>
    <scope>NUCLEOTIDE SEQUENCE [LARGE SCALE GENOMIC DNA]</scope>
    <source>
        <tissue evidence="2">Leaf</tissue>
    </source>
</reference>
<keyword evidence="3" id="KW-1185">Reference proteome</keyword>
<evidence type="ECO:0000313" key="2">
    <source>
        <dbReference type="EMBL" id="KAK5835682.1"/>
    </source>
</evidence>
<organism evidence="2 3">
    <name type="scientific">Gossypium arboreum</name>
    <name type="common">Tree cotton</name>
    <name type="synonym">Gossypium nanking</name>
    <dbReference type="NCBI Taxonomy" id="29729"/>
    <lineage>
        <taxon>Eukaryota</taxon>
        <taxon>Viridiplantae</taxon>
        <taxon>Streptophyta</taxon>
        <taxon>Embryophyta</taxon>
        <taxon>Tracheophyta</taxon>
        <taxon>Spermatophyta</taxon>
        <taxon>Magnoliopsida</taxon>
        <taxon>eudicotyledons</taxon>
        <taxon>Gunneridae</taxon>
        <taxon>Pentapetalae</taxon>
        <taxon>rosids</taxon>
        <taxon>malvids</taxon>
        <taxon>Malvales</taxon>
        <taxon>Malvaceae</taxon>
        <taxon>Malvoideae</taxon>
        <taxon>Gossypium</taxon>
    </lineage>
</organism>
<proteinExistence type="predicted"/>
<protein>
    <recommendedName>
        <fullName evidence="1">Reverse transcriptase zinc-binding domain-containing protein</fullName>
    </recommendedName>
</protein>
<dbReference type="Proteomes" id="UP001358586">
    <property type="component" value="Chromosome 4"/>
</dbReference>
<sequence length="181" mass="20577">MGPHRLYWKMIWKLKILPKIRVFAWRVGHEIMPTNMKIDAIRPNVNSMCQCYRAVKEMLIHAIKECPLARATLACGGNNFTFRGKEKDAKIIWGRTITLSNSFRINNLNNNPMFPLHPAVQNWNKPDQGFVKINVDAGIQGGRVGLGIIARDEKGFVLGGRGCLKEMMMNSAWAELRAIEE</sequence>
<dbReference type="InterPro" id="IPR026960">
    <property type="entry name" value="RVT-Znf"/>
</dbReference>
<accession>A0ABR0Q9F3</accession>
<gene>
    <name evidence="2" type="ORF">PVK06_011376</name>
</gene>
<evidence type="ECO:0000259" key="1">
    <source>
        <dbReference type="Pfam" id="PF13966"/>
    </source>
</evidence>
<evidence type="ECO:0000313" key="3">
    <source>
        <dbReference type="Proteomes" id="UP001358586"/>
    </source>
</evidence>
<dbReference type="EMBL" id="JARKNE010000004">
    <property type="protein sequence ID" value="KAK5835682.1"/>
    <property type="molecule type" value="Genomic_DNA"/>
</dbReference>
<name>A0ABR0Q9F3_GOSAR</name>
<comment type="caution">
    <text evidence="2">The sequence shown here is derived from an EMBL/GenBank/DDBJ whole genome shotgun (WGS) entry which is preliminary data.</text>
</comment>
<feature type="domain" description="Reverse transcriptase zinc-binding" evidence="1">
    <location>
        <begin position="7"/>
        <end position="71"/>
    </location>
</feature>
<dbReference type="Pfam" id="PF13966">
    <property type="entry name" value="zf-RVT"/>
    <property type="match status" value="1"/>
</dbReference>